<dbReference type="AlphaFoldDB" id="G2Y4P0"/>
<evidence type="ECO:0000313" key="2">
    <source>
        <dbReference type="Proteomes" id="UP000008177"/>
    </source>
</evidence>
<proteinExistence type="predicted"/>
<reference evidence="2" key="1">
    <citation type="journal article" date="2011" name="PLoS Genet.">
        <title>Genomic analysis of the necrotrophic fungal pathogens Sclerotinia sclerotiorum and Botrytis cinerea.</title>
        <authorList>
            <person name="Amselem J."/>
            <person name="Cuomo C.A."/>
            <person name="van Kan J.A."/>
            <person name="Viaud M."/>
            <person name="Benito E.P."/>
            <person name="Couloux A."/>
            <person name="Coutinho P.M."/>
            <person name="de Vries R.P."/>
            <person name="Dyer P.S."/>
            <person name="Fillinger S."/>
            <person name="Fournier E."/>
            <person name="Gout L."/>
            <person name="Hahn M."/>
            <person name="Kohn L."/>
            <person name="Lapalu N."/>
            <person name="Plummer K.M."/>
            <person name="Pradier J.M."/>
            <person name="Quevillon E."/>
            <person name="Sharon A."/>
            <person name="Simon A."/>
            <person name="ten Have A."/>
            <person name="Tudzynski B."/>
            <person name="Tudzynski P."/>
            <person name="Wincker P."/>
            <person name="Andrew M."/>
            <person name="Anthouard V."/>
            <person name="Beever R.E."/>
            <person name="Beffa R."/>
            <person name="Benoit I."/>
            <person name="Bouzid O."/>
            <person name="Brault B."/>
            <person name="Chen Z."/>
            <person name="Choquer M."/>
            <person name="Collemare J."/>
            <person name="Cotton P."/>
            <person name="Danchin E.G."/>
            <person name="Da Silva C."/>
            <person name="Gautier A."/>
            <person name="Giraud C."/>
            <person name="Giraud T."/>
            <person name="Gonzalez C."/>
            <person name="Grossetete S."/>
            <person name="Guldener U."/>
            <person name="Henrissat B."/>
            <person name="Howlett B.J."/>
            <person name="Kodira C."/>
            <person name="Kretschmer M."/>
            <person name="Lappartient A."/>
            <person name="Leroch M."/>
            <person name="Levis C."/>
            <person name="Mauceli E."/>
            <person name="Neuveglise C."/>
            <person name="Oeser B."/>
            <person name="Pearson M."/>
            <person name="Poulain J."/>
            <person name="Poussereau N."/>
            <person name="Quesneville H."/>
            <person name="Rascle C."/>
            <person name="Schumacher J."/>
            <person name="Segurens B."/>
            <person name="Sexton A."/>
            <person name="Silva E."/>
            <person name="Sirven C."/>
            <person name="Soanes D.M."/>
            <person name="Talbot N.J."/>
            <person name="Templeton M."/>
            <person name="Yandava C."/>
            <person name="Yarden O."/>
            <person name="Zeng Q."/>
            <person name="Rollins J.A."/>
            <person name="Lebrun M.H."/>
            <person name="Dickman M."/>
        </authorList>
    </citation>
    <scope>NUCLEOTIDE SEQUENCE [LARGE SCALE GENOMIC DNA]</scope>
    <source>
        <strain evidence="2">T4</strain>
    </source>
</reference>
<accession>G2Y4P0</accession>
<dbReference type="Proteomes" id="UP000008177">
    <property type="component" value="Unplaced contigs"/>
</dbReference>
<evidence type="ECO:0000313" key="1">
    <source>
        <dbReference type="EMBL" id="CCD47630.1"/>
    </source>
</evidence>
<organism evidence="1 2">
    <name type="scientific">Botryotinia fuckeliana (strain T4)</name>
    <name type="common">Noble rot fungus</name>
    <name type="synonym">Botrytis cinerea</name>
    <dbReference type="NCBI Taxonomy" id="999810"/>
    <lineage>
        <taxon>Eukaryota</taxon>
        <taxon>Fungi</taxon>
        <taxon>Dikarya</taxon>
        <taxon>Ascomycota</taxon>
        <taxon>Pezizomycotina</taxon>
        <taxon>Leotiomycetes</taxon>
        <taxon>Helotiales</taxon>
        <taxon>Sclerotiniaceae</taxon>
        <taxon>Botrytis</taxon>
    </lineage>
</organism>
<dbReference type="HOGENOM" id="CLU_3086961_0_0_1"/>
<gene>
    <name evidence="1" type="ORF">BofuT4_uP036100.1</name>
</gene>
<sequence>MKRESRRRERHTCFIKLLGLACKNLYKLQSKLGQFEASAAGKDIQKMGHNMR</sequence>
<dbReference type="InParanoid" id="G2Y4P0"/>
<name>G2Y4P0_BOTF4</name>
<protein>
    <submittedName>
        <fullName evidence="1">Uncharacterized protein</fullName>
    </submittedName>
</protein>
<dbReference type="EMBL" id="FQ790287">
    <property type="protein sequence ID" value="CCD47630.1"/>
    <property type="molecule type" value="Genomic_DNA"/>
</dbReference>